<organism evidence="12 13">
    <name type="scientific">Microbacterium azadirachtae</name>
    <dbReference type="NCBI Taxonomy" id="582680"/>
    <lineage>
        <taxon>Bacteria</taxon>
        <taxon>Bacillati</taxon>
        <taxon>Actinomycetota</taxon>
        <taxon>Actinomycetes</taxon>
        <taxon>Micrococcales</taxon>
        <taxon>Microbacteriaceae</taxon>
        <taxon>Microbacterium</taxon>
    </lineage>
</organism>
<dbReference type="InterPro" id="IPR025828">
    <property type="entry name" value="Put_sensor_dom"/>
</dbReference>
<evidence type="ECO:0000256" key="5">
    <source>
        <dbReference type="ARBA" id="ARBA00022741"/>
    </source>
</evidence>
<keyword evidence="4 12" id="KW-0808">Transferase</keyword>
<proteinExistence type="predicted"/>
<dbReference type="Pfam" id="PF13796">
    <property type="entry name" value="Sensor"/>
    <property type="match status" value="1"/>
</dbReference>
<dbReference type="InterPro" id="IPR003594">
    <property type="entry name" value="HATPase_dom"/>
</dbReference>
<keyword evidence="13" id="KW-1185">Reference proteome</keyword>
<evidence type="ECO:0000259" key="11">
    <source>
        <dbReference type="SMART" id="SM00387"/>
    </source>
</evidence>
<evidence type="ECO:0000256" key="9">
    <source>
        <dbReference type="SAM" id="MobiDB-lite"/>
    </source>
</evidence>
<dbReference type="OrthoDB" id="5242012at2"/>
<dbReference type="EMBL" id="JYIT01000086">
    <property type="protein sequence ID" value="KJL17376.1"/>
    <property type="molecule type" value="Genomic_DNA"/>
</dbReference>
<evidence type="ECO:0000256" key="7">
    <source>
        <dbReference type="ARBA" id="ARBA00022840"/>
    </source>
</evidence>
<accession>A0A0F0KDN0</accession>
<keyword evidence="10" id="KW-0472">Membrane</keyword>
<comment type="catalytic activity">
    <reaction evidence="1">
        <text>ATP + protein L-histidine = ADP + protein N-phospho-L-histidine.</text>
        <dbReference type="EC" id="2.7.13.3"/>
    </reaction>
</comment>
<dbReference type="AlphaFoldDB" id="A0A0F0KDN0"/>
<dbReference type="Pfam" id="PF02518">
    <property type="entry name" value="HATPase_c"/>
    <property type="match status" value="1"/>
</dbReference>
<evidence type="ECO:0000256" key="10">
    <source>
        <dbReference type="SAM" id="Phobius"/>
    </source>
</evidence>
<dbReference type="GO" id="GO:0016020">
    <property type="term" value="C:membrane"/>
    <property type="evidence" value="ECO:0007669"/>
    <property type="project" value="InterPro"/>
</dbReference>
<feature type="transmembrane region" description="Helical" evidence="10">
    <location>
        <begin position="160"/>
        <end position="189"/>
    </location>
</feature>
<dbReference type="Gene3D" id="3.30.565.10">
    <property type="entry name" value="Histidine kinase-like ATPase, C-terminal domain"/>
    <property type="match status" value="1"/>
</dbReference>
<comment type="caution">
    <text evidence="12">The sequence shown here is derived from an EMBL/GenBank/DDBJ whole genome shotgun (WGS) entry which is preliminary data.</text>
</comment>
<protein>
    <recommendedName>
        <fullName evidence="2">histidine kinase</fullName>
        <ecNumber evidence="2">2.7.13.3</ecNumber>
    </recommendedName>
</protein>
<reference evidence="12 13" key="1">
    <citation type="submission" date="2015-02" db="EMBL/GenBank/DDBJ databases">
        <title>Draft genome sequences of ten Microbacterium spp. with emphasis on heavy metal contaminated environments.</title>
        <authorList>
            <person name="Corretto E."/>
        </authorList>
    </citation>
    <scope>NUCLEOTIDE SEQUENCE [LARGE SCALE GENOMIC DNA]</scope>
    <source>
        <strain evidence="12 13">DSM 23848</strain>
    </source>
</reference>
<dbReference type="InterPro" id="IPR036890">
    <property type="entry name" value="HATPase_C_sf"/>
</dbReference>
<keyword evidence="10" id="KW-0812">Transmembrane</keyword>
<dbReference type="GO" id="GO:0000155">
    <property type="term" value="F:phosphorelay sensor kinase activity"/>
    <property type="evidence" value="ECO:0007669"/>
    <property type="project" value="InterPro"/>
</dbReference>
<evidence type="ECO:0000256" key="3">
    <source>
        <dbReference type="ARBA" id="ARBA00022553"/>
    </source>
</evidence>
<evidence type="ECO:0000256" key="2">
    <source>
        <dbReference type="ARBA" id="ARBA00012438"/>
    </source>
</evidence>
<dbReference type="GO" id="GO:0005524">
    <property type="term" value="F:ATP binding"/>
    <property type="evidence" value="ECO:0007669"/>
    <property type="project" value="UniProtKB-KW"/>
</dbReference>
<name>A0A0F0KDN0_9MICO</name>
<evidence type="ECO:0000256" key="4">
    <source>
        <dbReference type="ARBA" id="ARBA00022679"/>
    </source>
</evidence>
<dbReference type="SMART" id="SM00387">
    <property type="entry name" value="HATPase_c"/>
    <property type="match status" value="1"/>
</dbReference>
<dbReference type="PANTHER" id="PTHR24421">
    <property type="entry name" value="NITRATE/NITRITE SENSOR PROTEIN NARX-RELATED"/>
    <property type="match status" value="1"/>
</dbReference>
<sequence length="428" mass="46325">MTAAGHVWAAMKLPPWRFALSGWPWRALLYLMLSVLIGAALVPLAVFTLLFVPFWALILGSLERRRTSLVGFPRQASAHGVIDASERHHWINIRLTERATWRETLALVWDLFYALIALTVLFFETITLLALAMVAVAGITGPTPTQFFGDAEGIMTPTNWWPVALITLVALVLFGYINACLAIGQAWVLRPLCGPRARGLDPDVQRLLNSRRALAESSDAERRRIERDLHDGVQQELIALGARIGMIGLEVDELASRGIDAAHLQRAVDEAQAQAEHAMSTLRDTVRGIHPSVLADYGLRAALEELSERSNIRVTLEGSPGVRVPAALETTAYYLVAEALTNIAKHASATSAVVATGTDGESFIVTVTDNGSGGADERNGTGLRGLSDRAEALNGRLKVTSPAGGPTVVRMDLPLPHEGDTSHANTHR</sequence>
<dbReference type="CDD" id="cd16917">
    <property type="entry name" value="HATPase_UhpB-NarQ-NarX-like"/>
    <property type="match status" value="1"/>
</dbReference>
<evidence type="ECO:0000313" key="12">
    <source>
        <dbReference type="EMBL" id="KJL17376.1"/>
    </source>
</evidence>
<dbReference type="Gene3D" id="1.20.5.1930">
    <property type="match status" value="1"/>
</dbReference>
<feature type="transmembrane region" description="Helical" evidence="10">
    <location>
        <begin position="27"/>
        <end position="58"/>
    </location>
</feature>
<dbReference type="Proteomes" id="UP000033448">
    <property type="component" value="Unassembled WGS sequence"/>
</dbReference>
<keyword evidence="3" id="KW-0597">Phosphoprotein</keyword>
<dbReference type="PATRIC" id="fig|582680.7.peg.3677"/>
<dbReference type="PANTHER" id="PTHR24421:SF10">
    <property type="entry name" value="NITRATE_NITRITE SENSOR PROTEIN NARQ"/>
    <property type="match status" value="1"/>
</dbReference>
<keyword evidence="10" id="KW-1133">Transmembrane helix</keyword>
<evidence type="ECO:0000256" key="6">
    <source>
        <dbReference type="ARBA" id="ARBA00022777"/>
    </source>
</evidence>
<evidence type="ECO:0000313" key="13">
    <source>
        <dbReference type="Proteomes" id="UP000033448"/>
    </source>
</evidence>
<dbReference type="GO" id="GO:0046983">
    <property type="term" value="F:protein dimerization activity"/>
    <property type="evidence" value="ECO:0007669"/>
    <property type="project" value="InterPro"/>
</dbReference>
<keyword evidence="5" id="KW-0547">Nucleotide-binding</keyword>
<feature type="transmembrane region" description="Helical" evidence="10">
    <location>
        <begin position="111"/>
        <end position="140"/>
    </location>
</feature>
<keyword evidence="8" id="KW-0902">Two-component regulatory system</keyword>
<dbReference type="RefSeq" id="WP_045252262.1">
    <property type="nucleotide sequence ID" value="NZ_CP099706.1"/>
</dbReference>
<dbReference type="InterPro" id="IPR011712">
    <property type="entry name" value="Sig_transdc_His_kin_sub3_dim/P"/>
</dbReference>
<keyword evidence="6 12" id="KW-0418">Kinase</keyword>
<keyword evidence="7" id="KW-0067">ATP-binding</keyword>
<dbReference type="InterPro" id="IPR050482">
    <property type="entry name" value="Sensor_HK_TwoCompSys"/>
</dbReference>
<feature type="region of interest" description="Disordered" evidence="9">
    <location>
        <begin position="399"/>
        <end position="428"/>
    </location>
</feature>
<gene>
    <name evidence="12" type="primary">nreB</name>
    <name evidence="12" type="ORF">RL72_03621</name>
</gene>
<dbReference type="SUPFAM" id="SSF55874">
    <property type="entry name" value="ATPase domain of HSP90 chaperone/DNA topoisomerase II/histidine kinase"/>
    <property type="match status" value="1"/>
</dbReference>
<evidence type="ECO:0000256" key="1">
    <source>
        <dbReference type="ARBA" id="ARBA00000085"/>
    </source>
</evidence>
<evidence type="ECO:0000256" key="8">
    <source>
        <dbReference type="ARBA" id="ARBA00023012"/>
    </source>
</evidence>
<dbReference type="EC" id="2.7.13.3" evidence="2"/>
<dbReference type="Pfam" id="PF07730">
    <property type="entry name" value="HisKA_3"/>
    <property type="match status" value="1"/>
</dbReference>
<feature type="domain" description="Histidine kinase/HSP90-like ATPase" evidence="11">
    <location>
        <begin position="327"/>
        <end position="417"/>
    </location>
</feature>